<organism evidence="2">
    <name type="scientific">bioreactor metagenome</name>
    <dbReference type="NCBI Taxonomy" id="1076179"/>
    <lineage>
        <taxon>unclassified sequences</taxon>
        <taxon>metagenomes</taxon>
        <taxon>ecological metagenomes</taxon>
    </lineage>
</organism>
<sequence>MQRLFDIYEELYGMGVKLYNSGIEYAKSLTIELNGRYAIFIEASAIESMAEEACIIAHEAGHITTGATHYISSPFDLIEKHEHKAFAYSVIRLVPKAELDQAVRRGLSEVWQLADYFNLPEEFMANAIEYYKITSGV</sequence>
<reference evidence="2" key="1">
    <citation type="submission" date="2019-08" db="EMBL/GenBank/DDBJ databases">
        <authorList>
            <person name="Kucharzyk K."/>
            <person name="Murdoch R.W."/>
            <person name="Higgins S."/>
            <person name="Loffler F."/>
        </authorList>
    </citation>
    <scope>NUCLEOTIDE SEQUENCE</scope>
</reference>
<evidence type="ECO:0000259" key="1">
    <source>
        <dbReference type="Pfam" id="PF06114"/>
    </source>
</evidence>
<proteinExistence type="predicted"/>
<comment type="caution">
    <text evidence="2">The sequence shown here is derived from an EMBL/GenBank/DDBJ whole genome shotgun (WGS) entry which is preliminary data.</text>
</comment>
<accession>A0A645AJY6</accession>
<dbReference type="AlphaFoldDB" id="A0A645AJY6"/>
<feature type="domain" description="IrrE N-terminal-like" evidence="1">
    <location>
        <begin position="32"/>
        <end position="128"/>
    </location>
</feature>
<evidence type="ECO:0000313" key="2">
    <source>
        <dbReference type="EMBL" id="MPM53532.1"/>
    </source>
</evidence>
<dbReference type="Pfam" id="PF06114">
    <property type="entry name" value="Peptidase_M78"/>
    <property type="match status" value="1"/>
</dbReference>
<protein>
    <recommendedName>
        <fullName evidence="1">IrrE N-terminal-like domain-containing protein</fullName>
    </recommendedName>
</protein>
<dbReference type="InterPro" id="IPR010359">
    <property type="entry name" value="IrrE_HExxH"/>
</dbReference>
<gene>
    <name evidence="2" type="ORF">SDC9_100300</name>
</gene>
<dbReference type="EMBL" id="VSSQ01014384">
    <property type="protein sequence ID" value="MPM53532.1"/>
    <property type="molecule type" value="Genomic_DNA"/>
</dbReference>
<name>A0A645AJY6_9ZZZZ</name>